<dbReference type="EMBL" id="LLXI01002824">
    <property type="protein sequence ID" value="PKY58056.1"/>
    <property type="molecule type" value="Genomic_DNA"/>
</dbReference>
<evidence type="ECO:0000313" key="1">
    <source>
        <dbReference type="EMBL" id="PKY58056.1"/>
    </source>
</evidence>
<protein>
    <submittedName>
        <fullName evidence="1">Uncharacterized protein</fullName>
    </submittedName>
</protein>
<organism evidence="1 2">
    <name type="scientific">Rhizophagus irregularis</name>
    <dbReference type="NCBI Taxonomy" id="588596"/>
    <lineage>
        <taxon>Eukaryota</taxon>
        <taxon>Fungi</taxon>
        <taxon>Fungi incertae sedis</taxon>
        <taxon>Mucoromycota</taxon>
        <taxon>Glomeromycotina</taxon>
        <taxon>Glomeromycetes</taxon>
        <taxon>Glomerales</taxon>
        <taxon>Glomeraceae</taxon>
        <taxon>Rhizophagus</taxon>
    </lineage>
</organism>
<reference evidence="1 2" key="1">
    <citation type="submission" date="2015-10" db="EMBL/GenBank/DDBJ databases">
        <title>Genome analyses suggest a sexual origin of heterokaryosis in a supposedly ancient asexual fungus.</title>
        <authorList>
            <person name="Ropars J."/>
            <person name="Sedzielewska K."/>
            <person name="Noel J."/>
            <person name="Charron P."/>
            <person name="Farinelli L."/>
            <person name="Marton T."/>
            <person name="Kruger M."/>
            <person name="Pelin A."/>
            <person name="Brachmann A."/>
            <person name="Corradi N."/>
        </authorList>
    </citation>
    <scope>NUCLEOTIDE SEQUENCE [LARGE SCALE GENOMIC DNA]</scope>
    <source>
        <strain evidence="1 2">A4</strain>
    </source>
</reference>
<evidence type="ECO:0000313" key="2">
    <source>
        <dbReference type="Proteomes" id="UP000234323"/>
    </source>
</evidence>
<gene>
    <name evidence="1" type="ORF">RhiirA4_479633</name>
</gene>
<keyword evidence="2" id="KW-1185">Reference proteome</keyword>
<proteinExistence type="predicted"/>
<name>A0A2I1HGQ2_9GLOM</name>
<dbReference type="AlphaFoldDB" id="A0A2I1HGQ2"/>
<dbReference type="Proteomes" id="UP000234323">
    <property type="component" value="Unassembled WGS sequence"/>
</dbReference>
<comment type="caution">
    <text evidence="1">The sequence shown here is derived from an EMBL/GenBank/DDBJ whole genome shotgun (WGS) entry which is preliminary data.</text>
</comment>
<sequence length="51" mass="5824">MNRVLLGSGNSFLDFWVILLNGKFCYEVSSTGFGWILEIGNELEKNNEVIR</sequence>
<accession>A0A2I1HGQ2</accession>